<keyword evidence="9" id="KW-1185">Reference proteome</keyword>
<evidence type="ECO:0000313" key="8">
    <source>
        <dbReference type="EMBL" id="PFH55257.1"/>
    </source>
</evidence>
<comment type="subcellular location">
    <subcellularLocation>
        <location evidence="1">Nucleus</location>
    </subcellularLocation>
</comment>
<feature type="domain" description="RRM" evidence="7">
    <location>
        <begin position="8"/>
        <end position="87"/>
    </location>
</feature>
<comment type="caution">
    <text evidence="8">The sequence shown here is derived from an EMBL/GenBank/DDBJ whole genome shotgun (WGS) entry which is preliminary data.</text>
</comment>
<dbReference type="CDD" id="cd12247">
    <property type="entry name" value="RRM2_U1A_like"/>
    <property type="match status" value="1"/>
</dbReference>
<evidence type="ECO:0000313" key="9">
    <source>
        <dbReference type="Proteomes" id="UP000037136"/>
    </source>
</evidence>
<evidence type="ECO:0000256" key="5">
    <source>
        <dbReference type="ARBA" id="ARBA00023242"/>
    </source>
</evidence>
<name>A0A2A9P2T2_OPHUN</name>
<keyword evidence="5" id="KW-0539">Nucleus</keyword>
<protein>
    <recommendedName>
        <fullName evidence="7">RRM domain-containing protein</fullName>
    </recommendedName>
</protein>
<dbReference type="GO" id="GO:0003729">
    <property type="term" value="F:mRNA binding"/>
    <property type="evidence" value="ECO:0007669"/>
    <property type="project" value="TreeGrafter"/>
</dbReference>
<accession>A0A2A9P2T2</accession>
<keyword evidence="4 6" id="KW-0694">RNA-binding</keyword>
<proteinExistence type="predicted"/>
<dbReference type="GO" id="GO:0006397">
    <property type="term" value="P:mRNA processing"/>
    <property type="evidence" value="ECO:0007669"/>
    <property type="project" value="UniProtKB-KW"/>
</dbReference>
<reference evidence="8 9" key="1">
    <citation type="journal article" date="2015" name="BMC Genomics">
        <title>Gene expression during zombie ant biting behavior reflects the complexity underlying fungal parasitic behavioral manipulation.</title>
        <authorList>
            <person name="de Bekker C."/>
            <person name="Ohm R.A."/>
            <person name="Loreto R.G."/>
            <person name="Sebastian A."/>
            <person name="Albert I."/>
            <person name="Merrow M."/>
            <person name="Brachmann A."/>
            <person name="Hughes D.P."/>
        </authorList>
    </citation>
    <scope>NUCLEOTIDE SEQUENCE [LARGE SCALE GENOMIC DNA]</scope>
    <source>
        <strain evidence="8 9">SC16a</strain>
    </source>
</reference>
<dbReference type="EMBL" id="LAZP02001049">
    <property type="protein sequence ID" value="PFH55257.1"/>
    <property type="molecule type" value="Genomic_DNA"/>
</dbReference>
<dbReference type="SMART" id="SM00360">
    <property type="entry name" value="RRM"/>
    <property type="match status" value="2"/>
</dbReference>
<evidence type="ECO:0000256" key="1">
    <source>
        <dbReference type="ARBA" id="ARBA00004123"/>
    </source>
</evidence>
<evidence type="ECO:0000259" key="7">
    <source>
        <dbReference type="PROSITE" id="PS50102"/>
    </source>
</evidence>
<dbReference type="AlphaFoldDB" id="A0A2A9P2T2"/>
<dbReference type="Pfam" id="PF00076">
    <property type="entry name" value="RRM_1"/>
    <property type="match status" value="2"/>
</dbReference>
<dbReference type="GO" id="GO:0005737">
    <property type="term" value="C:cytoplasm"/>
    <property type="evidence" value="ECO:0007669"/>
    <property type="project" value="TreeGrafter"/>
</dbReference>
<keyword evidence="3" id="KW-0677">Repeat</keyword>
<sequence>MGTPIPISTVYVQNLEEGVKLEALTRVLKSVFSEIGTVVDIVVKKNLRARGQAFVVFERSEDAENAISEMDSFELFGKAMKLAMARTRSDKSVEMKCTHDDLAVHKRHRQAEKDKRRAIEAAENQRQLKRVAPSSAETRPMKLARPSSLKQTGVAGSTVIPDEYLPPNKILFVQNVSPEYDVEALTAIFGRFEGFREIRLVPGRQGIAFVEYEAEQGAIAAKENVAGLTLANKAIKVTYQRQ</sequence>
<evidence type="ECO:0000256" key="6">
    <source>
        <dbReference type="PROSITE-ProRule" id="PRU00176"/>
    </source>
</evidence>
<organism evidence="8 9">
    <name type="scientific">Ophiocordyceps unilateralis</name>
    <name type="common">Zombie-ant fungus</name>
    <name type="synonym">Torrubia unilateralis</name>
    <dbReference type="NCBI Taxonomy" id="268505"/>
    <lineage>
        <taxon>Eukaryota</taxon>
        <taxon>Fungi</taxon>
        <taxon>Dikarya</taxon>
        <taxon>Ascomycota</taxon>
        <taxon>Pezizomycotina</taxon>
        <taxon>Sordariomycetes</taxon>
        <taxon>Hypocreomycetidae</taxon>
        <taxon>Hypocreales</taxon>
        <taxon>Ophiocordycipitaceae</taxon>
        <taxon>Ophiocordyceps</taxon>
    </lineage>
</organism>
<dbReference type="PANTHER" id="PTHR23003">
    <property type="entry name" value="RNA RECOGNITION MOTIF RRM DOMAIN CONTAINING PROTEIN"/>
    <property type="match status" value="1"/>
</dbReference>
<dbReference type="STRING" id="268505.A0A2A9P2T2"/>
<dbReference type="PROSITE" id="PS50102">
    <property type="entry name" value="RRM"/>
    <property type="match status" value="2"/>
</dbReference>
<dbReference type="GO" id="GO:0005634">
    <property type="term" value="C:nucleus"/>
    <property type="evidence" value="ECO:0007669"/>
    <property type="project" value="UniProtKB-SubCell"/>
</dbReference>
<dbReference type="Proteomes" id="UP000037136">
    <property type="component" value="Unassembled WGS sequence"/>
</dbReference>
<feature type="domain" description="RRM" evidence="7">
    <location>
        <begin position="169"/>
        <end position="242"/>
    </location>
</feature>
<dbReference type="InterPro" id="IPR035979">
    <property type="entry name" value="RBD_domain_sf"/>
</dbReference>
<gene>
    <name evidence="8" type="ORF">XA68_10258</name>
</gene>
<evidence type="ECO:0000256" key="4">
    <source>
        <dbReference type="ARBA" id="ARBA00022884"/>
    </source>
</evidence>
<dbReference type="SUPFAM" id="SSF54928">
    <property type="entry name" value="RNA-binding domain, RBD"/>
    <property type="match status" value="1"/>
</dbReference>
<evidence type="ECO:0000256" key="2">
    <source>
        <dbReference type="ARBA" id="ARBA00022664"/>
    </source>
</evidence>
<reference evidence="8 9" key="2">
    <citation type="journal article" date="2017" name="Sci. Rep.">
        <title>Ant-infecting Ophiocordyceps genomes reveal a high diversity of potential behavioral manipulation genes and a possible major role for enterotoxins.</title>
        <authorList>
            <person name="de Bekker C."/>
            <person name="Ohm R.A."/>
            <person name="Evans H.C."/>
            <person name="Brachmann A."/>
            <person name="Hughes D.P."/>
        </authorList>
    </citation>
    <scope>NUCLEOTIDE SEQUENCE [LARGE SCALE GENOMIC DNA]</scope>
    <source>
        <strain evidence="8 9">SC16a</strain>
    </source>
</reference>
<dbReference type="OrthoDB" id="266020at2759"/>
<dbReference type="Gene3D" id="3.30.70.330">
    <property type="match status" value="2"/>
</dbReference>
<evidence type="ECO:0000256" key="3">
    <source>
        <dbReference type="ARBA" id="ARBA00022737"/>
    </source>
</evidence>
<dbReference type="InterPro" id="IPR000504">
    <property type="entry name" value="RRM_dom"/>
</dbReference>
<dbReference type="InterPro" id="IPR050374">
    <property type="entry name" value="RRT5_SRSF_SR"/>
</dbReference>
<dbReference type="FunFam" id="3.30.70.330:FF:000029">
    <property type="entry name" value="U2 small nuclear ribonucleoprotein B"/>
    <property type="match status" value="1"/>
</dbReference>
<keyword evidence="2" id="KW-0507">mRNA processing</keyword>
<dbReference type="InterPro" id="IPR012677">
    <property type="entry name" value="Nucleotide-bd_a/b_plait_sf"/>
</dbReference>
<dbReference type="PANTHER" id="PTHR23003:SF62">
    <property type="entry name" value="SERINE_ARGININE (SR)-TYPE SHUTTLING MRNA BINDING PROTEIN NPL3"/>
    <property type="match status" value="1"/>
</dbReference>